<reference evidence="2 3" key="1">
    <citation type="submission" date="2024-06" db="EMBL/GenBank/DDBJ databases">
        <title>Caproicibacterium argilliputei sp. nov, a novel caproic acid producing anaerobic bacterium isolated from pit mud.</title>
        <authorList>
            <person name="Xia S."/>
        </authorList>
    </citation>
    <scope>NUCLEOTIDE SEQUENCE [LARGE SCALE GENOMIC DNA]</scope>
    <source>
        <strain evidence="2 3">ZCY20-5</strain>
    </source>
</reference>
<dbReference type="Pfam" id="PF14014">
    <property type="entry name" value="DUF4230"/>
    <property type="match status" value="1"/>
</dbReference>
<organism evidence="2 3">
    <name type="scientific">Caproicibacterium argilliputei</name>
    <dbReference type="NCBI Taxonomy" id="3030016"/>
    <lineage>
        <taxon>Bacteria</taxon>
        <taxon>Bacillati</taxon>
        <taxon>Bacillota</taxon>
        <taxon>Clostridia</taxon>
        <taxon>Eubacteriales</taxon>
        <taxon>Oscillospiraceae</taxon>
        <taxon>Caproicibacterium</taxon>
    </lineage>
</organism>
<dbReference type="KEGG" id="carl:PXC00_13565"/>
<gene>
    <name evidence="2" type="ORF">PXC00_13565</name>
</gene>
<dbReference type="AlphaFoldDB" id="A0AA97DA08"/>
<dbReference type="RefSeq" id="WP_275844256.1">
    <property type="nucleotide sequence ID" value="NZ_CP135996.1"/>
</dbReference>
<evidence type="ECO:0000256" key="1">
    <source>
        <dbReference type="SAM" id="MobiDB-lite"/>
    </source>
</evidence>
<evidence type="ECO:0000313" key="2">
    <source>
        <dbReference type="EMBL" id="WOC32197.1"/>
    </source>
</evidence>
<sequence length="228" mass="24649">MRRNRPLRLGRTAELLLLTVAATAVAVSVIFMTVGRAKRTGGEAQVTSTIVKERILHINELSTVKYMYTNVGKFSQSNDFYGYEIPFTTKSFLITYDGTIKAGVDLQNADVSVTDSTVTLTLPPAKVLSHEIDESSIQVYDETKNIFNPISVKDYTDFAAKEKTKMEQKAISHGLLKEAAEKAETNLSELLTSVVGSRKVVLREQAVSSAAGTSSAGESSAQADSSGS</sequence>
<name>A0AA97DA08_9FIRM</name>
<evidence type="ECO:0000313" key="3">
    <source>
        <dbReference type="Proteomes" id="UP001300604"/>
    </source>
</evidence>
<keyword evidence="3" id="KW-1185">Reference proteome</keyword>
<reference evidence="3" key="3">
    <citation type="submission" date="2024-06" db="EMBL/GenBank/DDBJ databases">
        <authorList>
            <person name="Zeng C."/>
        </authorList>
    </citation>
    <scope>NUCLEOTIDE SEQUENCE [LARGE SCALE GENOMIC DNA]</scope>
    <source>
        <strain evidence="3">ZCY20-5</strain>
    </source>
</reference>
<reference evidence="3" key="2">
    <citation type="submission" date="2024-06" db="EMBL/GenBank/DDBJ databases">
        <title>Caproicibacterium argilliputei sp. nov, a novel caproic acid producing anaerobic bacterium isolated from pit mud.</title>
        <authorList>
            <person name="Zeng C."/>
        </authorList>
    </citation>
    <scope>NUCLEOTIDE SEQUENCE [LARGE SCALE GENOMIC DNA]</scope>
    <source>
        <strain evidence="3">ZCY20-5</strain>
    </source>
</reference>
<proteinExistence type="predicted"/>
<dbReference type="InterPro" id="IPR025324">
    <property type="entry name" value="DUF4230"/>
</dbReference>
<protein>
    <submittedName>
        <fullName evidence="2">DUF4230 domain-containing protein</fullName>
    </submittedName>
</protein>
<dbReference type="EMBL" id="CP135996">
    <property type="protein sequence ID" value="WOC32197.1"/>
    <property type="molecule type" value="Genomic_DNA"/>
</dbReference>
<dbReference type="Proteomes" id="UP001300604">
    <property type="component" value="Chromosome"/>
</dbReference>
<feature type="region of interest" description="Disordered" evidence="1">
    <location>
        <begin position="207"/>
        <end position="228"/>
    </location>
</feature>
<accession>A0AA97DA08</accession>